<comment type="caution">
    <text evidence="2">The sequence shown here is derived from an EMBL/GenBank/DDBJ whole genome shotgun (WGS) entry which is preliminary data.</text>
</comment>
<evidence type="ECO:0000256" key="1">
    <source>
        <dbReference type="SAM" id="MobiDB-lite"/>
    </source>
</evidence>
<dbReference type="RefSeq" id="WP_188656587.1">
    <property type="nucleotide sequence ID" value="NZ_BMIH01000001.1"/>
</dbReference>
<dbReference type="EMBL" id="BMIH01000001">
    <property type="protein sequence ID" value="GGB14703.1"/>
    <property type="molecule type" value="Genomic_DNA"/>
</dbReference>
<protein>
    <submittedName>
        <fullName evidence="2">Uncharacterized protein</fullName>
    </submittedName>
</protein>
<dbReference type="AlphaFoldDB" id="A0A916SRX3"/>
<accession>A0A916SRX3</accession>
<dbReference type="Proteomes" id="UP000623067">
    <property type="component" value="Unassembled WGS sequence"/>
</dbReference>
<reference evidence="2" key="2">
    <citation type="submission" date="2020-09" db="EMBL/GenBank/DDBJ databases">
        <authorList>
            <person name="Sun Q."/>
            <person name="Zhou Y."/>
        </authorList>
    </citation>
    <scope>NUCLEOTIDE SEQUENCE</scope>
    <source>
        <strain evidence="2">CGMCC 1.15330</strain>
    </source>
</reference>
<gene>
    <name evidence="2" type="ORF">GCM10011380_00120</name>
</gene>
<keyword evidence="3" id="KW-1185">Reference proteome</keyword>
<organism evidence="2 3">
    <name type="scientific">Sphingomonas metalli</name>
    <dbReference type="NCBI Taxonomy" id="1779358"/>
    <lineage>
        <taxon>Bacteria</taxon>
        <taxon>Pseudomonadati</taxon>
        <taxon>Pseudomonadota</taxon>
        <taxon>Alphaproteobacteria</taxon>
        <taxon>Sphingomonadales</taxon>
        <taxon>Sphingomonadaceae</taxon>
        <taxon>Sphingomonas</taxon>
    </lineage>
</organism>
<evidence type="ECO:0000313" key="2">
    <source>
        <dbReference type="EMBL" id="GGB14703.1"/>
    </source>
</evidence>
<reference evidence="2" key="1">
    <citation type="journal article" date="2014" name="Int. J. Syst. Evol. Microbiol.">
        <title>Complete genome sequence of Corynebacterium casei LMG S-19264T (=DSM 44701T), isolated from a smear-ripened cheese.</title>
        <authorList>
            <consortium name="US DOE Joint Genome Institute (JGI-PGF)"/>
            <person name="Walter F."/>
            <person name="Albersmeier A."/>
            <person name="Kalinowski J."/>
            <person name="Ruckert C."/>
        </authorList>
    </citation>
    <scope>NUCLEOTIDE SEQUENCE</scope>
    <source>
        <strain evidence="2">CGMCC 1.15330</strain>
    </source>
</reference>
<proteinExistence type="predicted"/>
<sequence>MDMDLVDPHDMLDPLALLGRDTLAVRRQTVGRQAGDHVVQDHMGLPDGREDYQPLAGNFLYINVLIGVDQRFVLKHVIHHLAMQSLQIRHRTLASSRGYLLSVQHGGGRLLSKRVRSDRPPGGSVHARVGRPRRDQLS</sequence>
<feature type="region of interest" description="Disordered" evidence="1">
    <location>
        <begin position="112"/>
        <end position="138"/>
    </location>
</feature>
<evidence type="ECO:0000313" key="3">
    <source>
        <dbReference type="Proteomes" id="UP000623067"/>
    </source>
</evidence>
<name>A0A916SRX3_9SPHN</name>